<name>A0AAJ0Y855_PROMI</name>
<dbReference type="GO" id="GO:0000724">
    <property type="term" value="P:double-strand break repair via homologous recombination"/>
    <property type="evidence" value="ECO:0007669"/>
    <property type="project" value="UniProtKB-UniRule"/>
</dbReference>
<evidence type="ECO:0000313" key="16">
    <source>
        <dbReference type="Proteomes" id="UP001171165"/>
    </source>
</evidence>
<dbReference type="RefSeq" id="WP_012368313.1">
    <property type="nucleotide sequence ID" value="NZ_BGKS01000019.1"/>
</dbReference>
<comment type="catalytic activity">
    <reaction evidence="11">
        <text>ATP + H2O = ADP + phosphate + H(+)</text>
        <dbReference type="Rhea" id="RHEA:13065"/>
        <dbReference type="ChEBI" id="CHEBI:15377"/>
        <dbReference type="ChEBI" id="CHEBI:15378"/>
        <dbReference type="ChEBI" id="CHEBI:30616"/>
        <dbReference type="ChEBI" id="CHEBI:43474"/>
        <dbReference type="ChEBI" id="CHEBI:456216"/>
        <dbReference type="EC" id="5.6.2.3"/>
    </reaction>
</comment>
<dbReference type="Pfam" id="PF13538">
    <property type="entry name" value="UvrD_C_2"/>
    <property type="match status" value="1"/>
</dbReference>
<dbReference type="PANTHER" id="PTHR43788:SF6">
    <property type="entry name" value="DNA HELICASE B"/>
    <property type="match status" value="1"/>
</dbReference>
<keyword evidence="3 11" id="KW-0227">DNA damage</keyword>
<keyword evidence="2 11" id="KW-0547">Nucleotide-binding</keyword>
<dbReference type="InterPro" id="IPR027417">
    <property type="entry name" value="P-loop_NTPase"/>
</dbReference>
<dbReference type="SMART" id="SM00382">
    <property type="entry name" value="AAA"/>
    <property type="match status" value="1"/>
</dbReference>
<evidence type="ECO:0000256" key="7">
    <source>
        <dbReference type="ARBA" id="ARBA00022840"/>
    </source>
</evidence>
<sequence>MIKLLEQAIAQNLLRPLDLRFAQMLVADENPILLFIFAYLSAQTGAGHVCLPLNIIQQDKLFDGRHTELSQAIWQEMAQPSAKEILAELNQSECVNQGHSDLPSPIILDNGLLYLQRMWRYEEQIAQFFRQEQRVVDIDENQLTNVLNQLFPSVKTHAETNWQKVAAAVAITSSISIISGGPGTGKTTTVAKILAAFVMLTANEKPIIQLAAPTGKAAARLTESLGKALAQLALSEEELKWMPDQAQTIHRLLGAQPESQQVRYHRDNPLQLDILVIDEASMVDLPMMARLIEALPEHCHVIFLGDKDQLASVEAGAVLGDICRFADQGFSQRRFEQIDRLTQGELQKDPASMTTSTTPVSVVSDSLCLLRKSYRFGSHSGIGQLAFAVNQGQVKSAMTLLKKATVTQESTEREKHTDPQDIEFISLDTDESYMKMLQDVAKAYHHYLSLVAQKAAPETILHSFNQYRLLCALREGPFGVTGLNERIEMLLHRQRLIRRPINSYQREYIGRPIMIQRNDSTLGLFNGDIGIMLNNDEGEMKAFFQLPDGTLKAIQPSRLPQHETAYVMTVHKSQGSEFTHTALVLPTQFSPIVSRELLYTAITRAKQKLSLYSSEYMVKMAIQTRIQRRSGLVEKLRY</sequence>
<dbReference type="NCBIfam" id="TIGR01447">
    <property type="entry name" value="recD"/>
    <property type="match status" value="1"/>
</dbReference>
<keyword evidence="7 11" id="KW-0067">ATP-binding</keyword>
<evidence type="ECO:0000256" key="2">
    <source>
        <dbReference type="ARBA" id="ARBA00022741"/>
    </source>
</evidence>
<dbReference type="GO" id="GO:0008854">
    <property type="term" value="F:exodeoxyribonuclease V activity"/>
    <property type="evidence" value="ECO:0007669"/>
    <property type="project" value="InterPro"/>
</dbReference>
<keyword evidence="4 11" id="KW-0378">Hydrolase</keyword>
<feature type="domain" description="AAA+ ATPase" evidence="12">
    <location>
        <begin position="172"/>
        <end position="386"/>
    </location>
</feature>
<evidence type="ECO:0000256" key="11">
    <source>
        <dbReference type="HAMAP-Rule" id="MF_01487"/>
    </source>
</evidence>
<dbReference type="Pfam" id="PF13245">
    <property type="entry name" value="AAA_19"/>
    <property type="match status" value="1"/>
</dbReference>
<evidence type="ECO:0000313" key="14">
    <source>
        <dbReference type="EMBL" id="EKW9776182.1"/>
    </source>
</evidence>
<dbReference type="FunFam" id="3.40.50.300:FF:000912">
    <property type="entry name" value="RecBCD enzyme subunit RecD"/>
    <property type="match status" value="1"/>
</dbReference>
<dbReference type="GO" id="GO:0009338">
    <property type="term" value="C:exodeoxyribonuclease V complex"/>
    <property type="evidence" value="ECO:0007669"/>
    <property type="project" value="InterPro"/>
</dbReference>
<evidence type="ECO:0000256" key="3">
    <source>
        <dbReference type="ARBA" id="ARBA00022763"/>
    </source>
</evidence>
<comment type="similarity">
    <text evidence="11">Belongs to the RecD family.</text>
</comment>
<dbReference type="InterPro" id="IPR049550">
    <property type="entry name" value="RecD_N"/>
</dbReference>
<evidence type="ECO:0000259" key="12">
    <source>
        <dbReference type="SMART" id="SM00382"/>
    </source>
</evidence>
<evidence type="ECO:0000256" key="10">
    <source>
        <dbReference type="ARBA" id="ARBA00023235"/>
    </source>
</evidence>
<dbReference type="NCBIfam" id="NF008127">
    <property type="entry name" value="PRK10875.1"/>
    <property type="match status" value="1"/>
</dbReference>
<dbReference type="GO" id="GO:0003677">
    <property type="term" value="F:DNA binding"/>
    <property type="evidence" value="ECO:0007669"/>
    <property type="project" value="UniProtKB-UniRule"/>
</dbReference>
<dbReference type="GO" id="GO:0043139">
    <property type="term" value="F:5'-3' DNA helicase activity"/>
    <property type="evidence" value="ECO:0007669"/>
    <property type="project" value="UniProtKB-UniRule"/>
</dbReference>
<evidence type="ECO:0000256" key="9">
    <source>
        <dbReference type="ARBA" id="ARBA00023204"/>
    </source>
</evidence>
<evidence type="ECO:0000256" key="1">
    <source>
        <dbReference type="ARBA" id="ARBA00022722"/>
    </source>
</evidence>
<dbReference type="PANTHER" id="PTHR43788">
    <property type="entry name" value="DNA2/NAM7 HELICASE FAMILY MEMBER"/>
    <property type="match status" value="1"/>
</dbReference>
<evidence type="ECO:0000313" key="13">
    <source>
        <dbReference type="EMBL" id="ARX33742.1"/>
    </source>
</evidence>
<dbReference type="Proteomes" id="UP001171165">
    <property type="component" value="Unassembled WGS sequence"/>
</dbReference>
<keyword evidence="1 11" id="KW-0540">Nuclease</keyword>
<dbReference type="InterPro" id="IPR050534">
    <property type="entry name" value="Coronavir_polyprotein_1ab"/>
</dbReference>
<evidence type="ECO:0000256" key="8">
    <source>
        <dbReference type="ARBA" id="ARBA00023125"/>
    </source>
</evidence>
<dbReference type="EMBL" id="CP021694">
    <property type="protein sequence ID" value="ARX33742.1"/>
    <property type="molecule type" value="Genomic_DNA"/>
</dbReference>
<reference evidence="14" key="2">
    <citation type="submission" date="2023-06" db="EMBL/GenBank/DDBJ databases">
        <authorList>
            <consortium name="Clinical and Environmental Microbiology Branch: Whole genome sequencing antimicrobial resistance pathogens in the healthcare setting"/>
        </authorList>
    </citation>
    <scope>NUCLEOTIDE SEQUENCE</scope>
    <source>
        <strain evidence="14">Microbial</strain>
    </source>
</reference>
<dbReference type="InterPro" id="IPR006344">
    <property type="entry name" value="RecD"/>
</dbReference>
<dbReference type="Gene3D" id="1.10.10.1020">
    <property type="entry name" value="RecBCD complex, subunit RecD, N-terminal domain"/>
    <property type="match status" value="1"/>
</dbReference>
<accession>A0AAJ0Y855</accession>
<dbReference type="SUPFAM" id="SSF52540">
    <property type="entry name" value="P-loop containing nucleoside triphosphate hydrolases"/>
    <property type="match status" value="2"/>
</dbReference>
<evidence type="ECO:0000256" key="5">
    <source>
        <dbReference type="ARBA" id="ARBA00022806"/>
    </source>
</evidence>
<keyword evidence="9 11" id="KW-0234">DNA repair</keyword>
<keyword evidence="6 11" id="KW-0269">Exonuclease</keyword>
<feature type="binding site" evidence="11">
    <location>
        <begin position="180"/>
        <end position="187"/>
    </location>
    <ligand>
        <name>ATP</name>
        <dbReference type="ChEBI" id="CHEBI:30616"/>
    </ligand>
</feature>
<dbReference type="InterPro" id="IPR027785">
    <property type="entry name" value="UvrD-like_helicase_C"/>
</dbReference>
<proteinExistence type="inferred from homology"/>
<dbReference type="GeneID" id="6802939"/>
<keyword evidence="8 11" id="KW-0238">DNA-binding</keyword>
<reference evidence="13 15" key="1">
    <citation type="submission" date="2017-05" db="EMBL/GenBank/DDBJ databases">
        <title>Whole genome sequencing of Proteus mirabilis AR_0155.</title>
        <authorList>
            <person name="Conlan S."/>
            <person name="Thomas P.J."/>
            <person name="Mullikin J."/>
            <person name="Frank K.M."/>
            <person name="Segre J.A."/>
        </authorList>
    </citation>
    <scope>NUCLEOTIDE SEQUENCE [LARGE SCALE GENOMIC DNA]</scope>
    <source>
        <strain evidence="13 15">AR_0155</strain>
    </source>
</reference>
<dbReference type="InterPro" id="IPR003593">
    <property type="entry name" value="AAA+_ATPase"/>
</dbReference>
<comment type="function">
    <text evidence="11">A helicase/nuclease that prepares dsDNA breaks (DSB) for recombinational DNA repair. Binds to DSBs and unwinds DNA via a highly rapid and processive ATP-dependent bidirectional helicase activity. Unwinds dsDNA until it encounters a Chi (crossover hotspot instigator) sequence from the 3' direction. Cuts ssDNA a few nucleotides 3' to the Chi site. The properties and activities of the enzyme are changed at Chi. The Chi-altered holoenzyme produces a long 3'-ssDNA overhang and facilitates RecA-binding to the ssDNA for homologous DNA recombination and repair. Holoenzyme degrades any linearized DNA that is unable to undergo homologous recombination. In the holoenzyme this subunit has ssDNA-dependent ATPase and 5'-3' helicase activity. When added to pre-assembled RecBC greatly stimulates nuclease activity and augments holoenzyme processivity. Negatively regulates the RecA-loading ability of RecBCD.</text>
</comment>
<dbReference type="Pfam" id="PF21185">
    <property type="entry name" value="RecD_N"/>
    <property type="match status" value="1"/>
</dbReference>
<evidence type="ECO:0000256" key="4">
    <source>
        <dbReference type="ARBA" id="ARBA00022801"/>
    </source>
</evidence>
<dbReference type="GO" id="GO:0005524">
    <property type="term" value="F:ATP binding"/>
    <property type="evidence" value="ECO:0007669"/>
    <property type="project" value="UniProtKB-UniRule"/>
</dbReference>
<dbReference type="Gene3D" id="3.40.50.300">
    <property type="entry name" value="P-loop containing nucleotide triphosphate hydrolases"/>
    <property type="match status" value="3"/>
</dbReference>
<dbReference type="EC" id="5.6.2.3" evidence="11"/>
<dbReference type="AlphaFoldDB" id="A0AAJ0Y855"/>
<organism evidence="14 16">
    <name type="scientific">Proteus mirabilis</name>
    <dbReference type="NCBI Taxonomy" id="584"/>
    <lineage>
        <taxon>Bacteria</taxon>
        <taxon>Pseudomonadati</taxon>
        <taxon>Pseudomonadota</taxon>
        <taxon>Gammaproteobacteria</taxon>
        <taxon>Enterobacterales</taxon>
        <taxon>Morganellaceae</taxon>
        <taxon>Proteus</taxon>
    </lineage>
</organism>
<dbReference type="CDD" id="cd17933">
    <property type="entry name" value="DEXSc_RecD-like"/>
    <property type="match status" value="1"/>
</dbReference>
<dbReference type="FunFam" id="3.40.50.300:FF:000965">
    <property type="entry name" value="RecBCD enzyme subunit RecD"/>
    <property type="match status" value="1"/>
</dbReference>
<comment type="miscellaneous">
    <text evidence="11">In the RecBCD complex, RecB has a slow 3'-5' helicase, an exonuclease activity and loads RecA onto ssDNA, RecD has a fast 5'-3' helicase activity, while RecC stimulates the ATPase and processivity of the RecB helicase and contributes to recognition of the Chi site.</text>
</comment>
<evidence type="ECO:0000256" key="6">
    <source>
        <dbReference type="ARBA" id="ARBA00022839"/>
    </source>
</evidence>
<gene>
    <name evidence="11 14" type="primary">recD</name>
    <name evidence="13" type="ORF">AM402_06110</name>
    <name evidence="14" type="ORF">PW210_002000</name>
</gene>
<dbReference type="GO" id="GO:0017116">
    <property type="term" value="F:single-stranded DNA helicase activity"/>
    <property type="evidence" value="ECO:0007669"/>
    <property type="project" value="TreeGrafter"/>
</dbReference>
<dbReference type="InterPro" id="IPR041851">
    <property type="entry name" value="RecD_N_sf"/>
</dbReference>
<evidence type="ECO:0000313" key="15">
    <source>
        <dbReference type="Proteomes" id="UP000195540"/>
    </source>
</evidence>
<comment type="subunit">
    <text evidence="11">Heterotrimer of RecB, RecC and RecD. All subunits contribute to DNA-binding.</text>
</comment>
<dbReference type="HAMAP" id="MF_01487">
    <property type="entry name" value="RecD"/>
    <property type="match status" value="1"/>
</dbReference>
<keyword evidence="10 11" id="KW-0413">Isomerase</keyword>
<dbReference type="EMBL" id="ABKSPD020000006">
    <property type="protein sequence ID" value="EKW9776182.1"/>
    <property type="molecule type" value="Genomic_DNA"/>
</dbReference>
<dbReference type="Proteomes" id="UP000195540">
    <property type="component" value="Chromosome"/>
</dbReference>
<dbReference type="CDD" id="cd18809">
    <property type="entry name" value="SF1_C_RecD"/>
    <property type="match status" value="1"/>
</dbReference>
<keyword evidence="5 11" id="KW-0347">Helicase</keyword>
<protein>
    <recommendedName>
        <fullName evidence="11">RecBCD enzyme subunit RecD</fullName>
        <ecNumber evidence="11">5.6.2.3</ecNumber>
    </recommendedName>
    <alternativeName>
        <fullName evidence="11">DNA 5'-3' helicase subunit RecD</fullName>
    </alternativeName>
    <alternativeName>
        <fullName evidence="11">Exonuclease V subunit RecD</fullName>
        <shortName evidence="11">ExoV subunit RecD</shortName>
    </alternativeName>
    <alternativeName>
        <fullName evidence="11">Helicase/nuclease RecBCD subunit RecD</fullName>
    </alternativeName>
</protein>